<feature type="region of interest" description="Disordered" evidence="1">
    <location>
        <begin position="66"/>
        <end position="85"/>
    </location>
</feature>
<dbReference type="Proteomes" id="UP000664938">
    <property type="component" value="Segment"/>
</dbReference>
<sequence length="264" mass="28984">MSLRTSSHPGALVAAHCRVHEPASLYPLETGSLNGPDPEAVSHRGHATAARVHPRVVDPLAVSRKEDQPVPAFGQGSSDMETSHGHPSLFRVPVGRIRSLYPVPHLGQCRARSPHDVSHPVHRQHVGHVPHSLDYPVCPRDPQGREDVSPDDGNLFRDSFYRHIFARVRNVCARRRARGPKSNTRVSSCISRCNGELAARHVFKTRRVRDLLAHLDAEAPTAGGTMFSQHLTRGSFTTDVTFLGMSYALESAQLCDAGSLVFKL</sequence>
<gene>
    <name evidence="2" type="ORF">TFV76</name>
</gene>
<organismHost>
    <name type="scientific">Hoplobatrachus tigerinus</name>
    <name type="common">Indian bullfrog</name>
    <name type="synonym">Rana tigerina</name>
    <dbReference type="NCBI Taxonomy" id="103373"/>
</organismHost>
<evidence type="ECO:0000313" key="2">
    <source>
        <dbReference type="EMBL" id="QTE18727.1"/>
    </source>
</evidence>
<proteinExistence type="predicted"/>
<evidence type="ECO:0000256" key="1">
    <source>
        <dbReference type="SAM" id="MobiDB-lite"/>
    </source>
</evidence>
<reference evidence="2" key="1">
    <citation type="submission" date="2021-03" db="EMBL/GenBank/DDBJ databases">
        <title>Molecular Confirmation of Ranavirus Infection in Amphibians from Chad, Africa.</title>
        <authorList>
            <person name="Box E.K."/>
            <person name="Cleveland C.A."/>
            <person name="Subramaniam K."/>
            <person name="Waltzek T.B."/>
            <person name="Yabsley M.J."/>
        </authorList>
    </citation>
    <scope>NUCLEOTIDE SEQUENCE</scope>
    <source>
        <strain evidence="2">A-21</strain>
    </source>
</reference>
<accession>A0A8A4YIW8</accession>
<name>A0A8A4YIW8_RTRV</name>
<organism evidence="2">
    <name type="scientific">Rana tigrina ranavirus</name>
    <dbReference type="NCBI Taxonomy" id="160691"/>
    <lineage>
        <taxon>Viruses</taxon>
        <taxon>Varidnaviria</taxon>
        <taxon>Bamfordvirae</taxon>
        <taxon>Nucleocytoviricota</taxon>
        <taxon>Megaviricetes</taxon>
        <taxon>Pimascovirales</taxon>
        <taxon>Pimascovirales incertae sedis</taxon>
        <taxon>Iridoviridae</taxon>
        <taxon>Alphairidovirinae</taxon>
        <taxon>Ranavirus</taxon>
        <taxon>Ranavirus rana1</taxon>
        <taxon>Frog virus 3</taxon>
    </lineage>
</organism>
<protein>
    <submittedName>
        <fullName evidence="2">Uncharacterized protein</fullName>
    </submittedName>
</protein>
<dbReference type="EMBL" id="MW727505">
    <property type="protein sequence ID" value="QTE18727.1"/>
    <property type="molecule type" value="Genomic_DNA"/>
</dbReference>